<keyword evidence="3" id="KW-0812">Transmembrane</keyword>
<feature type="region of interest" description="Disordered" evidence="2">
    <location>
        <begin position="702"/>
        <end position="721"/>
    </location>
</feature>
<feature type="compositionally biased region" description="Polar residues" evidence="2">
    <location>
        <begin position="861"/>
        <end position="895"/>
    </location>
</feature>
<dbReference type="EMBL" id="CAJZBQ010000001">
    <property type="protein sequence ID" value="CAG9310120.1"/>
    <property type="molecule type" value="Genomic_DNA"/>
</dbReference>
<evidence type="ECO:0000313" key="5">
    <source>
        <dbReference type="EMBL" id="CAG9310120.1"/>
    </source>
</evidence>
<evidence type="ECO:0000256" key="3">
    <source>
        <dbReference type="SAM" id="Phobius"/>
    </source>
</evidence>
<sequence length="983" mass="112682">MKWLVFLFASAFSLICEESCVRSCREEKELNRCLSDCGCVEKEISLVVEAVDIAFVMQKIPLEYNDIVFSLTGCSLYCEEPCWNFENKADILQCLKECNCFELVGIVKTSEREKSQKLDLNEKNNMENEEAGRENIEGIINVLDNNIDMSRKYNITENEQDKIEKNDIENQEADIEKIGAIDNTKNEQQEDEIEKNEIKNDIESQETDLEKIGGIDNTENTSRNYNFTENELQKEEIEKIEAIDNTENISRNNNFTENEQQGENYIQYEQKEAEIEYNEQDSRLNISNKNYVVEEEEFKNQIDQGKSEEAESDINSPEYNFTQIFESLIKNLTLGIFDHDTEQAGITLNEDKNIKIDENDPEFDIERIEPFNNSTEDILSLNSSTEADLPSNYPTEAENPSENPTEFANEVINNDTNIEKNDKPYVAQIDQLFLDNTTTQDLFQMQLNNTRYNSTEDEDLKLEPNENISNNSHEIIENSDEKLLIENINKTQEIKSENLAEPPIEDISEEHTGKPDFISESLVEEVSEDYINKAQETSAEEVSEENTNKSLEASAKELLTEEEIQTSNLSLQANFSSENVTNAPHFYSENSIESNKENPKNSQFLYQDLANGTMLNYSNIESETIKIDNNTNEEMCDINECQENSMANENKTSLNANDTVIKESQASDIDDKSTSSRIDDRLPLYYEAQKLSELWGEAETYGDKSQEIAENKTSESESENSIENIIEPELETKNYYQAQLEEQIEKLTENTTKSEDENIKEAKENTNLSAINRTEDIQKDIPSQKVYENLNNLETTKAENKQQVSDNKLGETKTISNNQEINLISPDPEKLKNPETDLEAPNKEQNSEPFLEDKKADPNNKELTLTENLPNNPSSQTPKSETNLQNNSVNPSSTKVSIAPSNCMVQCSQMCKKQDSELKCLEDCLTTFCKTFEENSSWSSLLVIAGNGFSLMFVVYCIWKFIKRKVKYDDDDSMFTPRYYNIS</sequence>
<keyword evidence="1" id="KW-0175">Coiled coil</keyword>
<feature type="compositionally biased region" description="Polar residues" evidence="2">
    <location>
        <begin position="813"/>
        <end position="822"/>
    </location>
</feature>
<feature type="region of interest" description="Disordered" evidence="2">
    <location>
        <begin position="653"/>
        <end position="675"/>
    </location>
</feature>
<feature type="chain" id="PRO_5043728731" evidence="4">
    <location>
        <begin position="19"/>
        <end position="983"/>
    </location>
</feature>
<evidence type="ECO:0000256" key="4">
    <source>
        <dbReference type="SAM" id="SignalP"/>
    </source>
</evidence>
<protein>
    <submittedName>
        <fullName evidence="5">Uncharacterized protein</fullName>
    </submittedName>
</protein>
<keyword evidence="3" id="KW-0472">Membrane</keyword>
<keyword evidence="6" id="KW-1185">Reference proteome</keyword>
<comment type="caution">
    <text evidence="5">The sequence shown here is derived from an EMBL/GenBank/DDBJ whole genome shotgun (WGS) entry which is preliminary data.</text>
</comment>
<feature type="compositionally biased region" description="Basic and acidic residues" evidence="2">
    <location>
        <begin position="827"/>
        <end position="860"/>
    </location>
</feature>
<dbReference type="Proteomes" id="UP001162131">
    <property type="component" value="Unassembled WGS sequence"/>
</dbReference>
<reference evidence="5" key="1">
    <citation type="submission" date="2021-09" db="EMBL/GenBank/DDBJ databases">
        <authorList>
            <consortium name="AG Swart"/>
            <person name="Singh M."/>
            <person name="Singh A."/>
            <person name="Seah K."/>
            <person name="Emmerich C."/>
        </authorList>
    </citation>
    <scope>NUCLEOTIDE SEQUENCE</scope>
    <source>
        <strain evidence="5">ATCC30299</strain>
    </source>
</reference>
<evidence type="ECO:0000256" key="2">
    <source>
        <dbReference type="SAM" id="MobiDB-lite"/>
    </source>
</evidence>
<feature type="coiled-coil region" evidence="1">
    <location>
        <begin position="730"/>
        <end position="757"/>
    </location>
</feature>
<feature type="transmembrane region" description="Helical" evidence="3">
    <location>
        <begin position="938"/>
        <end position="959"/>
    </location>
</feature>
<proteinExistence type="predicted"/>
<feature type="compositionally biased region" description="Polar residues" evidence="2">
    <location>
        <begin position="653"/>
        <end position="667"/>
    </location>
</feature>
<gene>
    <name evidence="5" type="ORF">BSTOLATCC_MIC329</name>
</gene>
<dbReference type="AlphaFoldDB" id="A0AAU9IKY4"/>
<feature type="region of interest" description="Disordered" evidence="2">
    <location>
        <begin position="385"/>
        <end position="406"/>
    </location>
</feature>
<feature type="region of interest" description="Disordered" evidence="2">
    <location>
        <begin position="799"/>
        <end position="895"/>
    </location>
</feature>
<feature type="coiled-coil region" evidence="1">
    <location>
        <begin position="181"/>
        <end position="245"/>
    </location>
</feature>
<feature type="compositionally biased region" description="Basic and acidic residues" evidence="2">
    <location>
        <begin position="702"/>
        <end position="715"/>
    </location>
</feature>
<keyword evidence="3" id="KW-1133">Transmembrane helix</keyword>
<name>A0AAU9IKY4_9CILI</name>
<accession>A0AAU9IKY4</accession>
<feature type="signal peptide" evidence="4">
    <location>
        <begin position="1"/>
        <end position="18"/>
    </location>
</feature>
<organism evidence="5 6">
    <name type="scientific">Blepharisma stoltei</name>
    <dbReference type="NCBI Taxonomy" id="1481888"/>
    <lineage>
        <taxon>Eukaryota</taxon>
        <taxon>Sar</taxon>
        <taxon>Alveolata</taxon>
        <taxon>Ciliophora</taxon>
        <taxon>Postciliodesmatophora</taxon>
        <taxon>Heterotrichea</taxon>
        <taxon>Heterotrichida</taxon>
        <taxon>Blepharismidae</taxon>
        <taxon>Blepharisma</taxon>
    </lineage>
</organism>
<evidence type="ECO:0000313" key="6">
    <source>
        <dbReference type="Proteomes" id="UP001162131"/>
    </source>
</evidence>
<keyword evidence="4" id="KW-0732">Signal</keyword>
<evidence type="ECO:0000256" key="1">
    <source>
        <dbReference type="SAM" id="Coils"/>
    </source>
</evidence>